<keyword evidence="4 7" id="KW-0812">Transmembrane</keyword>
<comment type="subcellular location">
    <subcellularLocation>
        <location evidence="1">Cell membrane</location>
        <topology evidence="1">Multi-pass membrane protein</topology>
    </subcellularLocation>
</comment>
<keyword evidence="3" id="KW-1003">Cell membrane</keyword>
<dbReference type="GO" id="GO:0005886">
    <property type="term" value="C:plasma membrane"/>
    <property type="evidence" value="ECO:0007669"/>
    <property type="project" value="UniProtKB-SubCell"/>
</dbReference>
<evidence type="ECO:0000313" key="8">
    <source>
        <dbReference type="EMBL" id="MYD89329.1"/>
    </source>
</evidence>
<evidence type="ECO:0000256" key="6">
    <source>
        <dbReference type="ARBA" id="ARBA00023136"/>
    </source>
</evidence>
<dbReference type="PANTHER" id="PTHR43744:SF8">
    <property type="entry name" value="SN-GLYCEROL-3-PHOSPHATE TRANSPORT SYSTEM PERMEASE PROTEIN UGPE"/>
    <property type="match status" value="1"/>
</dbReference>
<dbReference type="AlphaFoldDB" id="A0A6B1DNN9"/>
<sequence length="91" mass="10029">MVQGLPGCVESVEGWTVLPFARWLLNSAFVSFVAIWGPVFSSAVVGFGFGRIRFPGRNALFLLVLSTMILPFPSVIVPLFPLFKELGWIDV</sequence>
<feature type="transmembrane region" description="Helical" evidence="7">
    <location>
        <begin position="23"/>
        <end position="47"/>
    </location>
</feature>
<dbReference type="PANTHER" id="PTHR43744">
    <property type="entry name" value="ABC TRANSPORTER PERMEASE PROTEIN MG189-RELATED-RELATED"/>
    <property type="match status" value="1"/>
</dbReference>
<accession>A0A6B1DNN9</accession>
<dbReference type="SUPFAM" id="SSF161098">
    <property type="entry name" value="MetI-like"/>
    <property type="match status" value="1"/>
</dbReference>
<evidence type="ECO:0000256" key="3">
    <source>
        <dbReference type="ARBA" id="ARBA00022475"/>
    </source>
</evidence>
<evidence type="ECO:0000256" key="1">
    <source>
        <dbReference type="ARBA" id="ARBA00004651"/>
    </source>
</evidence>
<keyword evidence="2" id="KW-0813">Transport</keyword>
<organism evidence="8">
    <name type="scientific">Caldilineaceae bacterium SB0662_bin_9</name>
    <dbReference type="NCBI Taxonomy" id="2605258"/>
    <lineage>
        <taxon>Bacteria</taxon>
        <taxon>Bacillati</taxon>
        <taxon>Chloroflexota</taxon>
        <taxon>Caldilineae</taxon>
        <taxon>Caldilineales</taxon>
        <taxon>Caldilineaceae</taxon>
    </lineage>
</organism>
<proteinExistence type="predicted"/>
<reference evidence="8" key="1">
    <citation type="submission" date="2019-09" db="EMBL/GenBank/DDBJ databases">
        <title>Characterisation of the sponge microbiome using genome-centric metagenomics.</title>
        <authorList>
            <person name="Engelberts J.P."/>
            <person name="Robbins S.J."/>
            <person name="De Goeij J.M."/>
            <person name="Aranda M."/>
            <person name="Bell S.C."/>
            <person name="Webster N.S."/>
        </authorList>
    </citation>
    <scope>NUCLEOTIDE SEQUENCE</scope>
    <source>
        <strain evidence="8">SB0662_bin_9</strain>
    </source>
</reference>
<dbReference type="Gene3D" id="1.10.3720.10">
    <property type="entry name" value="MetI-like"/>
    <property type="match status" value="1"/>
</dbReference>
<name>A0A6B1DNN9_9CHLR</name>
<dbReference type="InterPro" id="IPR035906">
    <property type="entry name" value="MetI-like_sf"/>
</dbReference>
<keyword evidence="6 7" id="KW-0472">Membrane</keyword>
<feature type="transmembrane region" description="Helical" evidence="7">
    <location>
        <begin position="59"/>
        <end position="83"/>
    </location>
</feature>
<evidence type="ECO:0000256" key="2">
    <source>
        <dbReference type="ARBA" id="ARBA00022448"/>
    </source>
</evidence>
<dbReference type="EMBL" id="VXPY01000015">
    <property type="protein sequence ID" value="MYD89329.1"/>
    <property type="molecule type" value="Genomic_DNA"/>
</dbReference>
<gene>
    <name evidence="8" type="ORF">F4Y08_03170</name>
</gene>
<protein>
    <submittedName>
        <fullName evidence="8">Carbohydrate ABC transporter permease</fullName>
    </submittedName>
</protein>
<comment type="caution">
    <text evidence="8">The sequence shown here is derived from an EMBL/GenBank/DDBJ whole genome shotgun (WGS) entry which is preliminary data.</text>
</comment>
<keyword evidence="5 7" id="KW-1133">Transmembrane helix</keyword>
<evidence type="ECO:0000256" key="7">
    <source>
        <dbReference type="SAM" id="Phobius"/>
    </source>
</evidence>
<evidence type="ECO:0000256" key="5">
    <source>
        <dbReference type="ARBA" id="ARBA00022989"/>
    </source>
</evidence>
<evidence type="ECO:0000256" key="4">
    <source>
        <dbReference type="ARBA" id="ARBA00022692"/>
    </source>
</evidence>